<dbReference type="PROSITE" id="PS50158">
    <property type="entry name" value="ZF_CCHC"/>
    <property type="match status" value="1"/>
</dbReference>
<name>A0A0B2RSY1_GLYSO</name>
<proteinExistence type="inferred from homology"/>
<dbReference type="GO" id="GO:0043111">
    <property type="term" value="P:replication fork arrest"/>
    <property type="evidence" value="ECO:0007669"/>
    <property type="project" value="TreeGrafter"/>
</dbReference>
<dbReference type="GO" id="GO:0000076">
    <property type="term" value="P:DNA replication checkpoint signaling"/>
    <property type="evidence" value="ECO:0007669"/>
    <property type="project" value="UniProtKB-UniRule"/>
</dbReference>
<dbReference type="GO" id="GO:0031298">
    <property type="term" value="C:replication fork protection complex"/>
    <property type="evidence" value="ECO:0007669"/>
    <property type="project" value="TreeGrafter"/>
</dbReference>
<feature type="domain" description="CCHC-type" evidence="4">
    <location>
        <begin position="13"/>
        <end position="26"/>
    </location>
</feature>
<keyword evidence="2" id="KW-0227">DNA damage</keyword>
<gene>
    <name evidence="5" type="ORF">glysoja_032233</name>
</gene>
<evidence type="ECO:0000259" key="4">
    <source>
        <dbReference type="PROSITE" id="PS50158"/>
    </source>
</evidence>
<dbReference type="GO" id="GO:0008270">
    <property type="term" value="F:zinc ion binding"/>
    <property type="evidence" value="ECO:0007669"/>
    <property type="project" value="UniProtKB-KW"/>
</dbReference>
<dbReference type="AlphaFoldDB" id="A0A0B2RSY1"/>
<feature type="compositionally biased region" description="Low complexity" evidence="3">
    <location>
        <begin position="32"/>
        <end position="59"/>
    </location>
</feature>
<evidence type="ECO:0000256" key="1">
    <source>
        <dbReference type="PROSITE-ProRule" id="PRU00047"/>
    </source>
</evidence>
<keyword evidence="2" id="KW-0131">Cell cycle</keyword>
<dbReference type="PANTHER" id="PTHR13220">
    <property type="entry name" value="TIMELESS INTERACTING-RELATED"/>
    <property type="match status" value="1"/>
</dbReference>
<keyword evidence="2" id="KW-0539">Nucleus</keyword>
<comment type="subcellular location">
    <subcellularLocation>
        <location evidence="2">Nucleus</location>
    </subcellularLocation>
</comment>
<organism evidence="5">
    <name type="scientific">Glycine soja</name>
    <name type="common">Wild soybean</name>
    <dbReference type="NCBI Taxonomy" id="3848"/>
    <lineage>
        <taxon>Eukaryota</taxon>
        <taxon>Viridiplantae</taxon>
        <taxon>Streptophyta</taxon>
        <taxon>Embryophyta</taxon>
        <taxon>Tracheophyta</taxon>
        <taxon>Spermatophyta</taxon>
        <taxon>Magnoliopsida</taxon>
        <taxon>eudicotyledons</taxon>
        <taxon>Gunneridae</taxon>
        <taxon>Pentapetalae</taxon>
        <taxon>rosids</taxon>
        <taxon>fabids</taxon>
        <taxon>Fabales</taxon>
        <taxon>Fabaceae</taxon>
        <taxon>Papilionoideae</taxon>
        <taxon>50 kb inversion clade</taxon>
        <taxon>NPAAA clade</taxon>
        <taxon>indigoferoid/millettioid clade</taxon>
        <taxon>Phaseoleae</taxon>
        <taxon>Glycine</taxon>
        <taxon>Glycine subgen. Soja</taxon>
    </lineage>
</organism>
<dbReference type="Proteomes" id="UP000053555">
    <property type="component" value="Unassembled WGS sequence"/>
</dbReference>
<evidence type="ECO:0000256" key="2">
    <source>
        <dbReference type="RuleBase" id="RU366049"/>
    </source>
</evidence>
<dbReference type="SUPFAM" id="SSF57756">
    <property type="entry name" value="Retrovirus zinc finger-like domains"/>
    <property type="match status" value="1"/>
</dbReference>
<dbReference type="Pfam" id="PF00098">
    <property type="entry name" value="zf-CCHC"/>
    <property type="match status" value="1"/>
</dbReference>
<reference evidence="5" key="1">
    <citation type="submission" date="2014-07" db="EMBL/GenBank/DDBJ databases">
        <title>Identification of a novel salt tolerance gene in wild soybean by whole-genome sequencing.</title>
        <authorList>
            <person name="Lam H.-M."/>
            <person name="Qi X."/>
            <person name="Li M.-W."/>
            <person name="Liu X."/>
            <person name="Xie M."/>
            <person name="Ni M."/>
            <person name="Xu X."/>
        </authorList>
    </citation>
    <scope>NUCLEOTIDE SEQUENCE [LARGE SCALE GENOMIC DNA]</scope>
    <source>
        <tissue evidence="5">Root</tissue>
    </source>
</reference>
<dbReference type="GO" id="GO:0003677">
    <property type="term" value="F:DNA binding"/>
    <property type="evidence" value="ECO:0007669"/>
    <property type="project" value="TreeGrafter"/>
</dbReference>
<accession>A0A0B2RSY1</accession>
<dbReference type="Gene3D" id="4.10.60.10">
    <property type="entry name" value="Zinc finger, CCHC-type"/>
    <property type="match status" value="1"/>
</dbReference>
<sequence>MEGTRAGTATGSYKCGKPGHWLRDCPFSAPNSNFNLNPNPNSITATTPNPNTPNRSSSSFKPKSATKKPNMLPRTKPKLTPELLLSDDDLGYALRYFPRKFKYCGRGHEFVHKVEKVAATRRGKSGHNSCWNENMQRCNC</sequence>
<dbReference type="InterPro" id="IPR001878">
    <property type="entry name" value="Znf_CCHC"/>
</dbReference>
<protein>
    <recommendedName>
        <fullName evidence="4">CCHC-type domain-containing protein</fullName>
    </recommendedName>
</protein>
<dbReference type="InterPro" id="IPR036875">
    <property type="entry name" value="Znf_CCHC_sf"/>
</dbReference>
<dbReference type="GO" id="GO:0006974">
    <property type="term" value="P:DNA damage response"/>
    <property type="evidence" value="ECO:0007669"/>
    <property type="project" value="UniProtKB-KW"/>
</dbReference>
<comment type="function">
    <text evidence="2">Plays an important role in the control of DNA replication and the maintenance of replication fork stability.</text>
</comment>
<dbReference type="EMBL" id="KN648326">
    <property type="protein sequence ID" value="KHN35478.1"/>
    <property type="molecule type" value="Genomic_DNA"/>
</dbReference>
<keyword evidence="1" id="KW-0479">Metal-binding</keyword>
<dbReference type="PANTHER" id="PTHR13220:SF11">
    <property type="entry name" value="TIMELESS-INTERACTING PROTEIN"/>
    <property type="match status" value="1"/>
</dbReference>
<comment type="similarity">
    <text evidence="2">Belongs to the CSM3 family.</text>
</comment>
<evidence type="ECO:0000256" key="3">
    <source>
        <dbReference type="SAM" id="MobiDB-lite"/>
    </source>
</evidence>
<keyword evidence="1" id="KW-0863">Zinc-finger</keyword>
<keyword evidence="1" id="KW-0862">Zinc</keyword>
<dbReference type="GO" id="GO:0031297">
    <property type="term" value="P:replication fork processing"/>
    <property type="evidence" value="ECO:0007669"/>
    <property type="project" value="UniProtKB-UniRule"/>
</dbReference>
<evidence type="ECO:0000313" key="5">
    <source>
        <dbReference type="EMBL" id="KHN35478.1"/>
    </source>
</evidence>
<feature type="region of interest" description="Disordered" evidence="3">
    <location>
        <begin position="32"/>
        <end position="80"/>
    </location>
</feature>
<dbReference type="InterPro" id="IPR040038">
    <property type="entry name" value="TIPIN/Csm3/Swi3"/>
</dbReference>